<dbReference type="EMBL" id="LN890656">
    <property type="protein sequence ID" value="CUS06040.1"/>
    <property type="molecule type" value="Genomic_DNA"/>
</dbReference>
<organism evidence="1 2">
    <name type="scientific">Candidatus Promineifilum breve</name>
    <dbReference type="NCBI Taxonomy" id="1806508"/>
    <lineage>
        <taxon>Bacteria</taxon>
        <taxon>Bacillati</taxon>
        <taxon>Chloroflexota</taxon>
        <taxon>Ardenticatenia</taxon>
        <taxon>Candidatus Promineifilales</taxon>
        <taxon>Candidatus Promineifilaceae</taxon>
        <taxon>Candidatus Promineifilum</taxon>
    </lineage>
</organism>
<reference evidence="1" key="1">
    <citation type="submission" date="2016-01" db="EMBL/GenBank/DDBJ databases">
        <authorList>
            <person name="Mcilroy J.S."/>
            <person name="Karst M S."/>
            <person name="Albertsen M."/>
        </authorList>
    </citation>
    <scope>NUCLEOTIDE SEQUENCE</scope>
    <source>
        <strain evidence="1">Cfx-K</strain>
    </source>
</reference>
<keyword evidence="2" id="KW-1185">Reference proteome</keyword>
<name>A0A160TAB5_9CHLR</name>
<dbReference type="KEGG" id="pbf:CFX0092_B0506"/>
<sequence>MTRINTVAFGFHCGEQVLSEFNPWQPLNPNQSVISSLMMKLSLNYKGNRRRAKWESRLLQIYIMI</sequence>
<evidence type="ECO:0000313" key="2">
    <source>
        <dbReference type="Proteomes" id="UP000215027"/>
    </source>
</evidence>
<protein>
    <submittedName>
        <fullName evidence="1">Uncharacterized protein</fullName>
    </submittedName>
</protein>
<gene>
    <name evidence="1" type="ORF">CFX0092_B0506</name>
</gene>
<accession>A0A160TAB5</accession>
<proteinExistence type="predicted"/>
<evidence type="ECO:0000313" key="1">
    <source>
        <dbReference type="EMBL" id="CUS06040.1"/>
    </source>
</evidence>
<dbReference type="AlphaFoldDB" id="A0A160TAB5"/>
<dbReference type="Proteomes" id="UP000215027">
    <property type="component" value="Chromosome II"/>
</dbReference>